<organism evidence="2 3">
    <name type="scientific">Punica granatum</name>
    <name type="common">Pomegranate</name>
    <dbReference type="NCBI Taxonomy" id="22663"/>
    <lineage>
        <taxon>Eukaryota</taxon>
        <taxon>Viridiplantae</taxon>
        <taxon>Streptophyta</taxon>
        <taxon>Embryophyta</taxon>
        <taxon>Tracheophyta</taxon>
        <taxon>Spermatophyta</taxon>
        <taxon>Magnoliopsida</taxon>
        <taxon>eudicotyledons</taxon>
        <taxon>Gunneridae</taxon>
        <taxon>Pentapetalae</taxon>
        <taxon>rosids</taxon>
        <taxon>malvids</taxon>
        <taxon>Myrtales</taxon>
        <taxon>Lythraceae</taxon>
        <taxon>Punica</taxon>
    </lineage>
</organism>
<feature type="region of interest" description="Disordered" evidence="1">
    <location>
        <begin position="266"/>
        <end position="352"/>
    </location>
</feature>
<keyword evidence="3" id="KW-1185">Reference proteome</keyword>
<dbReference type="EMBL" id="PGOL01001553">
    <property type="protein sequence ID" value="PKI56932.1"/>
    <property type="molecule type" value="Genomic_DNA"/>
</dbReference>
<sequence length="375" mass="42345">MREAADDLDYGGGPNLISWRSKKQPAMSKSSTEANPIIACYDNISDTYLVVNHVQHDRGKHIAVAYHFVRERIARGDLLVRYVPTFSQLADILTKCSCRSPYFRRKEDCRTVQEQVYWAHFRTIHFLQFFHCDLEKQLAVPKKFAENMKNKLGGNVLLHGPGGSIWEREASYFCKRSSGQKERDGEVGFKRKAREGSEVVLESPLPQDVVAVRAPVKKPQELKETVPRTTVNKRRIVSRKRSSPRMNRKASEGSEVIIESPLLQGAAARTSTEEPHNPEETVPTSIVRRRRILTRNRTLPGNIGSERSPIVMNQEKKRSSVKSPPASSTSRKKGKGGRPLEASGCSGDRNPQFPVTIHPSHLRCGYMVTPNFLFV</sequence>
<proteinExistence type="predicted"/>
<dbReference type="Proteomes" id="UP000233551">
    <property type="component" value="Unassembled WGS sequence"/>
</dbReference>
<gene>
    <name evidence="2" type="ORF">CRG98_022667</name>
</gene>
<comment type="caution">
    <text evidence="2">The sequence shown here is derived from an EMBL/GenBank/DDBJ whole genome shotgun (WGS) entry which is preliminary data.</text>
</comment>
<protein>
    <submittedName>
        <fullName evidence="2">Uncharacterized protein</fullName>
    </submittedName>
</protein>
<dbReference type="CDD" id="cd09272">
    <property type="entry name" value="RNase_HI_RT_Ty1"/>
    <property type="match status" value="1"/>
</dbReference>
<evidence type="ECO:0000313" key="2">
    <source>
        <dbReference type="EMBL" id="PKI56932.1"/>
    </source>
</evidence>
<reference evidence="2 3" key="1">
    <citation type="submission" date="2017-11" db="EMBL/GenBank/DDBJ databases">
        <title>De-novo sequencing of pomegranate (Punica granatum L.) genome.</title>
        <authorList>
            <person name="Akparov Z."/>
            <person name="Amiraslanov A."/>
            <person name="Hajiyeva S."/>
            <person name="Abbasov M."/>
            <person name="Kaur K."/>
            <person name="Hamwieh A."/>
            <person name="Solovyev V."/>
            <person name="Salamov A."/>
            <person name="Braich B."/>
            <person name="Kosarev P."/>
            <person name="Mahmoud A."/>
            <person name="Hajiyev E."/>
            <person name="Babayeva S."/>
            <person name="Izzatullayeva V."/>
            <person name="Mammadov A."/>
            <person name="Mammadov A."/>
            <person name="Sharifova S."/>
            <person name="Ojaghi J."/>
            <person name="Eynullazada K."/>
            <person name="Bayramov B."/>
            <person name="Abdulazimova A."/>
            <person name="Shahmuradov I."/>
        </authorList>
    </citation>
    <scope>NUCLEOTIDE SEQUENCE [LARGE SCALE GENOMIC DNA]</scope>
    <source>
        <strain evidence="3">cv. AG2017</strain>
        <tissue evidence="2">Leaf</tissue>
    </source>
</reference>
<dbReference type="AlphaFoldDB" id="A0A2I0JKY4"/>
<dbReference type="STRING" id="22663.A0A2I0JKY4"/>
<evidence type="ECO:0000313" key="3">
    <source>
        <dbReference type="Proteomes" id="UP000233551"/>
    </source>
</evidence>
<evidence type="ECO:0000256" key="1">
    <source>
        <dbReference type="SAM" id="MobiDB-lite"/>
    </source>
</evidence>
<accession>A0A2I0JKY4</accession>
<name>A0A2I0JKY4_PUNGR</name>